<evidence type="ECO:0000256" key="2">
    <source>
        <dbReference type="SAM" id="MobiDB-lite"/>
    </source>
</evidence>
<name>A0A024GMN3_9STRA</name>
<reference evidence="3 4" key="1">
    <citation type="submission" date="2012-05" db="EMBL/GenBank/DDBJ databases">
        <title>Recombination and specialization in a pathogen metapopulation.</title>
        <authorList>
            <person name="Gardiner A."/>
            <person name="Kemen E."/>
            <person name="Schultz-Larsen T."/>
            <person name="MacLean D."/>
            <person name="Van Oosterhout C."/>
            <person name="Jones J.D.G."/>
        </authorList>
    </citation>
    <scope>NUCLEOTIDE SEQUENCE [LARGE SCALE GENOMIC DNA]</scope>
    <source>
        <strain evidence="3 4">Ac Nc2</strain>
    </source>
</reference>
<dbReference type="GO" id="GO:1990904">
    <property type="term" value="C:ribonucleoprotein complex"/>
    <property type="evidence" value="ECO:0007669"/>
    <property type="project" value="TreeGrafter"/>
</dbReference>
<keyword evidence="1" id="KW-0175">Coiled coil</keyword>
<dbReference type="GO" id="GO:0008298">
    <property type="term" value="P:intracellular mRNA localization"/>
    <property type="evidence" value="ECO:0007669"/>
    <property type="project" value="TreeGrafter"/>
</dbReference>
<evidence type="ECO:0000313" key="4">
    <source>
        <dbReference type="Proteomes" id="UP000053237"/>
    </source>
</evidence>
<dbReference type="Proteomes" id="UP000053237">
    <property type="component" value="Unassembled WGS sequence"/>
</dbReference>
<dbReference type="GO" id="GO:0003729">
    <property type="term" value="F:mRNA binding"/>
    <property type="evidence" value="ECO:0007669"/>
    <property type="project" value="TreeGrafter"/>
</dbReference>
<feature type="compositionally biased region" description="Low complexity" evidence="2">
    <location>
        <begin position="480"/>
        <end position="493"/>
    </location>
</feature>
<proteinExistence type="predicted"/>
<organism evidence="3 4">
    <name type="scientific">Albugo candida</name>
    <dbReference type="NCBI Taxonomy" id="65357"/>
    <lineage>
        <taxon>Eukaryota</taxon>
        <taxon>Sar</taxon>
        <taxon>Stramenopiles</taxon>
        <taxon>Oomycota</taxon>
        <taxon>Peronosporomycetes</taxon>
        <taxon>Albuginales</taxon>
        <taxon>Albuginaceae</taxon>
        <taxon>Albugo</taxon>
    </lineage>
</organism>
<comment type="caution">
    <text evidence="3">The sequence shown here is derived from an EMBL/GenBank/DDBJ whole genome shotgun (WGS) entry which is preliminary data.</text>
</comment>
<gene>
    <name evidence="3" type="ORF">BN9_090710</name>
</gene>
<feature type="region of interest" description="Disordered" evidence="2">
    <location>
        <begin position="430"/>
        <end position="505"/>
    </location>
</feature>
<feature type="compositionally biased region" description="Polar residues" evidence="2">
    <location>
        <begin position="450"/>
        <end position="461"/>
    </location>
</feature>
<dbReference type="InterPro" id="IPR039604">
    <property type="entry name" value="Bfr1"/>
</dbReference>
<evidence type="ECO:0000313" key="3">
    <source>
        <dbReference type="EMBL" id="CCI48028.1"/>
    </source>
</evidence>
<dbReference type="EMBL" id="CAIX01000200">
    <property type="protein sequence ID" value="CCI48028.1"/>
    <property type="molecule type" value="Genomic_DNA"/>
</dbReference>
<evidence type="ECO:0000256" key="1">
    <source>
        <dbReference type="SAM" id="Coils"/>
    </source>
</evidence>
<dbReference type="STRING" id="65357.A0A024GMN3"/>
<dbReference type="OrthoDB" id="2195113at2759"/>
<feature type="coiled-coil region" evidence="1">
    <location>
        <begin position="166"/>
        <end position="217"/>
    </location>
</feature>
<feature type="coiled-coil region" evidence="1">
    <location>
        <begin position="36"/>
        <end position="112"/>
    </location>
</feature>
<accession>A0A024GMN3</accession>
<keyword evidence="4" id="KW-1185">Reference proteome</keyword>
<dbReference type="AlphaFoldDB" id="A0A024GMN3"/>
<feature type="coiled-coil region" evidence="1">
    <location>
        <begin position="248"/>
        <end position="305"/>
    </location>
</feature>
<dbReference type="GO" id="GO:0005783">
    <property type="term" value="C:endoplasmic reticulum"/>
    <property type="evidence" value="ECO:0007669"/>
    <property type="project" value="TreeGrafter"/>
</dbReference>
<feature type="compositionally biased region" description="Basic and acidic residues" evidence="2">
    <location>
        <begin position="360"/>
        <end position="374"/>
    </location>
</feature>
<dbReference type="PANTHER" id="PTHR31027">
    <property type="entry name" value="NUCLEAR SEGREGATION PROTEIN BFR1"/>
    <property type="match status" value="1"/>
</dbReference>
<feature type="compositionally biased region" description="Basic residues" evidence="2">
    <location>
        <begin position="375"/>
        <end position="387"/>
    </location>
</feature>
<dbReference type="GO" id="GO:0042175">
    <property type="term" value="C:nuclear outer membrane-endoplasmic reticulum membrane network"/>
    <property type="evidence" value="ECO:0007669"/>
    <property type="project" value="TreeGrafter"/>
</dbReference>
<feature type="region of interest" description="Disordered" evidence="2">
    <location>
        <begin position="333"/>
        <end position="393"/>
    </location>
</feature>
<dbReference type="PANTHER" id="PTHR31027:SF2">
    <property type="entry name" value="LEBERCILIN DOMAIN-CONTAINING PROTEIN"/>
    <property type="match status" value="1"/>
</dbReference>
<feature type="compositionally biased region" description="Polar residues" evidence="2">
    <location>
        <begin position="333"/>
        <end position="348"/>
    </location>
</feature>
<sequence>MSAPSSPQKETEVADLTETPVINASTVIEKLLKPDKAEHDAQIAALNADIKNLRDRTTAIRAVLDGIQNGRTGYGDQIQAAKNKYAELRAEKDKLLLERNELNAKSRQAHDKKDKLVSSQRSLRSNLKFTTREEIDEEISRLRHQQETRSMTLMEEKRLIKEIEALQQSKDHAHKYSQERDTIERQNGLLKDFKAELTAKNKEIDGVQEKMNGSKEELDKLYALNAAEQQQGKYSELMNERKEIWAELDAKYQTIRELRDAFKEANDKYYENVRAIREKKRLARQEEEDRQKQEYEVKLAEYEKEVAKLHPFQNQLDICDALVTYFEKNFSKDLNNGETNSDDSNSNPLPELDGMKPLQRKTEDYMAPTRDDGRKKGKRGGGKKGKKDQKMSLPIVQLESLGTIGLLPPSKVSAVQATIDAIKEKKEWYQKQTLKDSDPTTSDEAAKITKTPSAESNVVSRKQNRREFKSSNERAFPTLGASAGDTGDSSSWGPSASVESPDAIASLSPTTEVVIADLEA</sequence>
<protein>
    <recommendedName>
        <fullName evidence="5">Nuclear segregation protein Bfr1</fullName>
    </recommendedName>
</protein>
<dbReference type="InParanoid" id="A0A024GMN3"/>
<evidence type="ECO:0008006" key="5">
    <source>
        <dbReference type="Google" id="ProtNLM"/>
    </source>
</evidence>